<organism evidence="13 14">
    <name type="scientific">Candidatus Sherwoodlollariibacterium unditelluris</name>
    <dbReference type="NCBI Taxonomy" id="1974757"/>
    <lineage>
        <taxon>Bacteria</taxon>
        <taxon>Pseudomonadati</taxon>
        <taxon>Candidatus Omnitrophota</taxon>
        <taxon>Candidatus Sherwoodlollariibacterium</taxon>
    </lineage>
</organism>
<keyword evidence="7 10" id="KW-0479">Metal-binding</keyword>
<feature type="binding site" evidence="7 11">
    <location>
        <position position="249"/>
    </location>
    <ligand>
        <name>[4Fe-4S] cluster</name>
        <dbReference type="ChEBI" id="CHEBI:49883"/>
    </ligand>
</feature>
<accession>A0A2G9YLB8</accession>
<evidence type="ECO:0000256" key="2">
    <source>
        <dbReference type="ARBA" id="ARBA00010138"/>
    </source>
</evidence>
<feature type="binding site" evidence="7 11">
    <location>
        <position position="447"/>
    </location>
    <ligand>
        <name>[4Fe-4S] cluster</name>
        <dbReference type="ChEBI" id="CHEBI:49883"/>
    </ligand>
</feature>
<reference evidence="13 14" key="1">
    <citation type="submission" date="2017-09" db="EMBL/GenBank/DDBJ databases">
        <title>Depth-based differentiation of microbial function through sediment-hosted aquifers and enrichment of novel symbionts in the deep terrestrial subsurface.</title>
        <authorList>
            <person name="Probst A.J."/>
            <person name="Ladd B."/>
            <person name="Jarett J.K."/>
            <person name="Geller-Mcgrath D.E."/>
            <person name="Sieber C.M."/>
            <person name="Emerson J.B."/>
            <person name="Anantharaman K."/>
            <person name="Thomas B.C."/>
            <person name="Malmstrom R."/>
            <person name="Stieglmeier M."/>
            <person name="Klingl A."/>
            <person name="Woyke T."/>
            <person name="Ryan C.M."/>
            <person name="Banfield J.F."/>
        </authorList>
    </citation>
    <scope>NUCLEOTIDE SEQUENCE [LARGE SCALE GENOMIC DNA]</scope>
    <source>
        <strain evidence="13">CG23_combo_of_CG06-09_8_20_14_all_41_10</strain>
    </source>
</reference>
<keyword evidence="6 7" id="KW-0315">Glutamine amidotransferase</keyword>
<proteinExistence type="inferred from homology"/>
<gene>
    <name evidence="7" type="primary">purF</name>
    <name evidence="13" type="ORF">COX41_00390</name>
</gene>
<dbReference type="AlphaFoldDB" id="A0A2G9YLB8"/>
<dbReference type="PROSITE" id="PS51278">
    <property type="entry name" value="GATASE_TYPE_2"/>
    <property type="match status" value="1"/>
</dbReference>
<dbReference type="Gene3D" id="3.60.20.10">
    <property type="entry name" value="Glutamine Phosphoribosylpyrophosphate, subunit 1, domain 1"/>
    <property type="match status" value="1"/>
</dbReference>
<comment type="similarity">
    <text evidence="2 7 8">In the C-terminal section; belongs to the purine/pyrimidine phosphoribosyltransferase family.</text>
</comment>
<comment type="cofactor">
    <cofactor evidence="7 11">
        <name>[4Fe-4S] cluster</name>
        <dbReference type="ChEBI" id="CHEBI:49883"/>
    </cofactor>
    <text evidence="7 11">Binds 1 [4Fe-4S] cluster per subunit.</text>
</comment>
<dbReference type="GO" id="GO:0006189">
    <property type="term" value="P:'de novo' IMP biosynthetic process"/>
    <property type="evidence" value="ECO:0007669"/>
    <property type="project" value="UniProtKB-UniRule"/>
</dbReference>
<dbReference type="InterPro" id="IPR029057">
    <property type="entry name" value="PRTase-like"/>
</dbReference>
<comment type="pathway">
    <text evidence="1 7 8">Purine metabolism; IMP biosynthesis via de novo pathway; N(1)-(5-phospho-D-ribosyl)glycinamide from 5-phospho-alpha-D-ribose 1-diphosphate: step 1/2.</text>
</comment>
<evidence type="ECO:0000256" key="3">
    <source>
        <dbReference type="ARBA" id="ARBA00022676"/>
    </source>
</evidence>
<dbReference type="UniPathway" id="UPA00074">
    <property type="reaction ID" value="UER00124"/>
</dbReference>
<evidence type="ECO:0000313" key="13">
    <source>
        <dbReference type="EMBL" id="PIP19942.1"/>
    </source>
</evidence>
<feature type="binding site" evidence="7 10">
    <location>
        <position position="296"/>
    </location>
    <ligand>
        <name>Mg(2+)</name>
        <dbReference type="ChEBI" id="CHEBI:18420"/>
    </ligand>
</feature>
<evidence type="ECO:0000256" key="6">
    <source>
        <dbReference type="ARBA" id="ARBA00022962"/>
    </source>
</evidence>
<dbReference type="HAMAP" id="MF_01931">
    <property type="entry name" value="PurF"/>
    <property type="match status" value="1"/>
</dbReference>
<comment type="function">
    <text evidence="7">Catalyzes the formation of phosphoribosylamine from phosphoribosylpyrophosphate (PRPP) and glutamine.</text>
</comment>
<name>A0A2G9YLB8_9BACT</name>
<dbReference type="EC" id="2.4.2.14" evidence="7"/>
<comment type="cofactor">
    <cofactor evidence="7 10">
        <name>Mg(2+)</name>
        <dbReference type="ChEBI" id="CHEBI:18420"/>
    </cofactor>
    <text evidence="7 10">Binds 1 Mg(2+) ion per subunit.</text>
</comment>
<keyword evidence="4 7" id="KW-0808">Transferase</keyword>
<dbReference type="GO" id="GO:0004044">
    <property type="term" value="F:amidophosphoribosyltransferase activity"/>
    <property type="evidence" value="ECO:0007669"/>
    <property type="project" value="UniProtKB-UniRule"/>
</dbReference>
<dbReference type="PIRSF" id="PIRSF000485">
    <property type="entry name" value="Amd_phspho_trans"/>
    <property type="match status" value="1"/>
</dbReference>
<dbReference type="NCBIfam" id="TIGR01134">
    <property type="entry name" value="purF"/>
    <property type="match status" value="1"/>
</dbReference>
<keyword evidence="3 7" id="KW-0328">Glycosyltransferase</keyword>
<keyword evidence="7" id="KW-0004">4Fe-4S</keyword>
<evidence type="ECO:0000256" key="11">
    <source>
        <dbReference type="PIRSR" id="PIRSR000485-3"/>
    </source>
</evidence>
<dbReference type="InterPro" id="IPR029055">
    <property type="entry name" value="Ntn_hydrolases_N"/>
</dbReference>
<evidence type="ECO:0000256" key="8">
    <source>
        <dbReference type="PIRNR" id="PIRNR000485"/>
    </source>
</evidence>
<dbReference type="InterPro" id="IPR017932">
    <property type="entry name" value="GATase_2_dom"/>
</dbReference>
<feature type="binding site" evidence="7 10">
    <location>
        <position position="359"/>
    </location>
    <ligand>
        <name>Mg(2+)</name>
        <dbReference type="ChEBI" id="CHEBI:18420"/>
    </ligand>
</feature>
<evidence type="ECO:0000313" key="14">
    <source>
        <dbReference type="Proteomes" id="UP000231292"/>
    </source>
</evidence>
<evidence type="ECO:0000256" key="1">
    <source>
        <dbReference type="ARBA" id="ARBA00005209"/>
    </source>
</evidence>
<keyword evidence="7 11" id="KW-0408">Iron</keyword>
<sequence>MVEIDNDEPREYCGLFGIANNKHASWLTYLGLYALQHRGEEACGIVTNNKGILSIHKDIGLVSDVFNERVLHGLKGDIAVGHVRYSTTGSSVLKNAQPLLIDYTKGSVCIAHNGNLVNSLELRQYLEKIGSIFQTTTDSEIIIHLMARAKSRNLEESLIYALKRVKGAYALVMMVDNTLIGARDPLGFRPLSLGKLRNAWCLASETCAFDLTGAQYIREIEPGEVVFINGAKLKSIKPKGLRSNKLSFCAFEHIYFSRPDSVIFGETVHLVRRKLGAQLAREHPVDADFVVPVPDSGFSAAMGYSQESGIPLELGIIRNHYVGRTFIQPEQDLRNLGVRVKFNLLKDVLRDKRIIVVDDSIVRGTTSKIRIRSLRKAGVREVHLRISCPAHRFPCFYGIDFHKSSELIANKYSSIDKIRKYLEVDSLGYLSLDGMLNCFKPPKGNYCTACWTGKYPVRVKKRQGKFSLETHCCGQGELKG</sequence>
<evidence type="ECO:0000259" key="12">
    <source>
        <dbReference type="PROSITE" id="PS51278"/>
    </source>
</evidence>
<dbReference type="InterPro" id="IPR035584">
    <property type="entry name" value="PurF_N"/>
</dbReference>
<evidence type="ECO:0000256" key="9">
    <source>
        <dbReference type="PIRSR" id="PIRSR000485-1"/>
    </source>
</evidence>
<keyword evidence="7 11" id="KW-0411">Iron-sulfur</keyword>
<dbReference type="Gene3D" id="3.40.50.2020">
    <property type="match status" value="1"/>
</dbReference>
<comment type="caution">
    <text evidence="13">The sequence shown here is derived from an EMBL/GenBank/DDBJ whole genome shotgun (WGS) entry which is preliminary data.</text>
</comment>
<evidence type="ECO:0000256" key="10">
    <source>
        <dbReference type="PIRSR" id="PIRSR000485-2"/>
    </source>
</evidence>
<comment type="catalytic activity">
    <reaction evidence="7 8">
        <text>5-phospho-beta-D-ribosylamine + L-glutamate + diphosphate = 5-phospho-alpha-D-ribose 1-diphosphate + L-glutamine + H2O</text>
        <dbReference type="Rhea" id="RHEA:14905"/>
        <dbReference type="ChEBI" id="CHEBI:15377"/>
        <dbReference type="ChEBI" id="CHEBI:29985"/>
        <dbReference type="ChEBI" id="CHEBI:33019"/>
        <dbReference type="ChEBI" id="CHEBI:58017"/>
        <dbReference type="ChEBI" id="CHEBI:58359"/>
        <dbReference type="ChEBI" id="CHEBI:58681"/>
        <dbReference type="EC" id="2.4.2.14"/>
    </reaction>
</comment>
<dbReference type="SUPFAM" id="SSF56235">
    <property type="entry name" value="N-terminal nucleophile aminohydrolases (Ntn hydrolases)"/>
    <property type="match status" value="1"/>
</dbReference>
<dbReference type="GO" id="GO:0009113">
    <property type="term" value="P:purine nucleobase biosynthetic process"/>
    <property type="evidence" value="ECO:0007669"/>
    <property type="project" value="UniProtKB-UniRule"/>
</dbReference>
<dbReference type="GO" id="GO:0051539">
    <property type="term" value="F:4 iron, 4 sulfur cluster binding"/>
    <property type="evidence" value="ECO:0007669"/>
    <property type="project" value="UniProtKB-KW"/>
</dbReference>
<protein>
    <recommendedName>
        <fullName evidence="7">Amidophosphoribosyltransferase</fullName>
        <shortName evidence="7">ATase</shortName>
        <ecNumber evidence="7">2.4.2.14</ecNumber>
    </recommendedName>
    <alternativeName>
        <fullName evidence="7">Glutamine phosphoribosylpyrophosphate amidotransferase</fullName>
        <shortName evidence="7">GPATase</shortName>
    </alternativeName>
</protein>
<dbReference type="Proteomes" id="UP000231292">
    <property type="component" value="Unassembled WGS sequence"/>
</dbReference>
<feature type="domain" description="Glutamine amidotransferase type-2" evidence="12">
    <location>
        <begin position="13"/>
        <end position="231"/>
    </location>
</feature>
<dbReference type="PANTHER" id="PTHR11907">
    <property type="entry name" value="AMIDOPHOSPHORIBOSYLTRANSFERASE"/>
    <property type="match status" value="1"/>
</dbReference>
<dbReference type="EMBL" id="PCRK01000006">
    <property type="protein sequence ID" value="PIP19942.1"/>
    <property type="molecule type" value="Genomic_DNA"/>
</dbReference>
<feature type="binding site" evidence="7 11">
    <location>
        <position position="395"/>
    </location>
    <ligand>
        <name>[4Fe-4S] cluster</name>
        <dbReference type="ChEBI" id="CHEBI:49883"/>
    </ligand>
</feature>
<feature type="binding site" evidence="7 10">
    <location>
        <position position="358"/>
    </location>
    <ligand>
        <name>Mg(2+)</name>
        <dbReference type="ChEBI" id="CHEBI:18420"/>
    </ligand>
</feature>
<keyword evidence="7 10" id="KW-0460">Magnesium</keyword>
<evidence type="ECO:0000256" key="5">
    <source>
        <dbReference type="ARBA" id="ARBA00022755"/>
    </source>
</evidence>
<feature type="binding site" evidence="7 11">
    <location>
        <position position="450"/>
    </location>
    <ligand>
        <name>[4Fe-4S] cluster</name>
        <dbReference type="ChEBI" id="CHEBI:49883"/>
    </ligand>
</feature>
<dbReference type="InterPro" id="IPR005854">
    <property type="entry name" value="PurF"/>
</dbReference>
<keyword evidence="5 7" id="KW-0658">Purine biosynthesis</keyword>
<dbReference type="GO" id="GO:0000287">
    <property type="term" value="F:magnesium ion binding"/>
    <property type="evidence" value="ECO:0007669"/>
    <property type="project" value="UniProtKB-UniRule"/>
</dbReference>
<feature type="active site" description="Nucleophile" evidence="7 9">
    <location>
        <position position="13"/>
    </location>
</feature>
<dbReference type="CDD" id="cd06223">
    <property type="entry name" value="PRTases_typeI"/>
    <property type="match status" value="1"/>
</dbReference>
<dbReference type="Pfam" id="PF13537">
    <property type="entry name" value="GATase_7"/>
    <property type="match status" value="1"/>
</dbReference>
<dbReference type="CDD" id="cd00715">
    <property type="entry name" value="GPATase_N"/>
    <property type="match status" value="1"/>
</dbReference>
<evidence type="ECO:0000256" key="4">
    <source>
        <dbReference type="ARBA" id="ARBA00022679"/>
    </source>
</evidence>
<evidence type="ECO:0000256" key="7">
    <source>
        <dbReference type="HAMAP-Rule" id="MF_01931"/>
    </source>
</evidence>
<dbReference type="SUPFAM" id="SSF53271">
    <property type="entry name" value="PRTase-like"/>
    <property type="match status" value="1"/>
</dbReference>
<dbReference type="InterPro" id="IPR000836">
    <property type="entry name" value="PRTase_dom"/>
</dbReference>